<evidence type="ECO:0000313" key="1">
    <source>
        <dbReference type="EMBL" id="MBC9795072.1"/>
    </source>
</evidence>
<dbReference type="AlphaFoldDB" id="A0A926JPT9"/>
<organism evidence="1 2">
    <name type="scientific">Sinomicrobium weinanense</name>
    <dbReference type="NCBI Taxonomy" id="2842200"/>
    <lineage>
        <taxon>Bacteria</taxon>
        <taxon>Pseudomonadati</taxon>
        <taxon>Bacteroidota</taxon>
        <taxon>Flavobacteriia</taxon>
        <taxon>Flavobacteriales</taxon>
        <taxon>Flavobacteriaceae</taxon>
        <taxon>Sinomicrobium</taxon>
    </lineage>
</organism>
<evidence type="ECO:0000313" key="2">
    <source>
        <dbReference type="Proteomes" id="UP000653730"/>
    </source>
</evidence>
<comment type="caution">
    <text evidence="1">The sequence shown here is derived from an EMBL/GenBank/DDBJ whole genome shotgun (WGS) entry which is preliminary data.</text>
</comment>
<gene>
    <name evidence="1" type="ORF">IBL28_03775</name>
</gene>
<keyword evidence="2" id="KW-1185">Reference proteome</keyword>
<protein>
    <submittedName>
        <fullName evidence="1">Uncharacterized protein</fullName>
    </submittedName>
</protein>
<dbReference type="RefSeq" id="WP_187964225.1">
    <property type="nucleotide sequence ID" value="NZ_JACVDC010000006.1"/>
</dbReference>
<accession>A0A926JPT9</accession>
<name>A0A926JPT9_9FLAO</name>
<proteinExistence type="predicted"/>
<reference evidence="1 2" key="1">
    <citation type="submission" date="2020-09" db="EMBL/GenBank/DDBJ databases">
        <title>Sinomicrobium weinanense sp. nov., a halophilic bacteria isolated from saline-alkali soil.</title>
        <authorList>
            <person name="Wu P."/>
            <person name="Ren H."/>
            <person name="Mei Y."/>
            <person name="Liang Y."/>
            <person name="Chen Z."/>
        </authorList>
    </citation>
    <scope>NUCLEOTIDE SEQUENCE [LARGE SCALE GENOMIC DNA]</scope>
    <source>
        <strain evidence="1 2">FJxs</strain>
    </source>
</reference>
<sequence>MKTIRPLLVILSFYISHSCASQQTMPERDKELAAMYDHFQANRDKDARVRDSVLARFKAELKKTLKKENSKAYPFKALSGKVKIAASRNGKLRIFSWQPYPDGCYHIYHAIYQYDNNGRMETGELASIPGNDHTADLSYTGISEITDNNFLLLGYGTRCGGEDFYTLRNLIFNDGNAKDCRECFAGKDALVFIKPRAVRSVPGYDPETQTISYPEYGKNEETGFYAPTGKTITLQYDKNTSAFIAKDN</sequence>
<dbReference type="EMBL" id="JACVDC010000006">
    <property type="protein sequence ID" value="MBC9795072.1"/>
    <property type="molecule type" value="Genomic_DNA"/>
</dbReference>
<dbReference type="Proteomes" id="UP000653730">
    <property type="component" value="Unassembled WGS sequence"/>
</dbReference>